<dbReference type="STRING" id="441112.SAMN04488094_101278"/>
<sequence length="142" mass="15782">MSCKVKLLQQFYDRIWVAGAVGEIDRFFNTQVEASGLMHELELTAVEFHDFAVALQEIMEVSQVTLEKTIEQGEWVSAMGTFEATLRASGRTITGSGMLMARIVDDRIVEAFNCVDFLSLFEKSGLLPENALALGMAGHRFT</sequence>
<proteinExistence type="predicted"/>
<dbReference type="RefSeq" id="WP_177208207.1">
    <property type="nucleotide sequence ID" value="NZ_FOLG01000001.1"/>
</dbReference>
<dbReference type="AlphaFoldDB" id="A0A1I1DQY7"/>
<evidence type="ECO:0000313" key="2">
    <source>
        <dbReference type="Proteomes" id="UP000198728"/>
    </source>
</evidence>
<dbReference type="Gene3D" id="3.10.450.50">
    <property type="match status" value="1"/>
</dbReference>
<dbReference type="InterPro" id="IPR009959">
    <property type="entry name" value="Cyclase_SnoaL-like"/>
</dbReference>
<dbReference type="SUPFAM" id="SSF54427">
    <property type="entry name" value="NTF2-like"/>
    <property type="match status" value="1"/>
</dbReference>
<dbReference type="Proteomes" id="UP000198728">
    <property type="component" value="Unassembled WGS sequence"/>
</dbReference>
<keyword evidence="2" id="KW-1185">Reference proteome</keyword>
<gene>
    <name evidence="1" type="ORF">SAMN04488094_101278</name>
</gene>
<reference evidence="1 2" key="1">
    <citation type="submission" date="2016-10" db="EMBL/GenBank/DDBJ databases">
        <authorList>
            <person name="de Groot N.N."/>
        </authorList>
    </citation>
    <scope>NUCLEOTIDE SEQUENCE [LARGE SCALE GENOMIC DNA]</scope>
    <source>
        <strain evidence="1 2">DSM 19548</strain>
    </source>
</reference>
<protein>
    <submittedName>
        <fullName evidence="1">SnoaL-like polyketide cyclase</fullName>
    </submittedName>
</protein>
<name>A0A1I1DQY7_9RHOB</name>
<dbReference type="GO" id="GO:0030638">
    <property type="term" value="P:polyketide metabolic process"/>
    <property type="evidence" value="ECO:0007669"/>
    <property type="project" value="InterPro"/>
</dbReference>
<dbReference type="Pfam" id="PF07366">
    <property type="entry name" value="SnoaL"/>
    <property type="match status" value="1"/>
</dbReference>
<evidence type="ECO:0000313" key="1">
    <source>
        <dbReference type="EMBL" id="SFB74973.1"/>
    </source>
</evidence>
<dbReference type="EMBL" id="FOLG01000001">
    <property type="protein sequence ID" value="SFB74973.1"/>
    <property type="molecule type" value="Genomic_DNA"/>
</dbReference>
<organism evidence="1 2">
    <name type="scientific">Tropicimonas isoalkanivorans</name>
    <dbReference type="NCBI Taxonomy" id="441112"/>
    <lineage>
        <taxon>Bacteria</taxon>
        <taxon>Pseudomonadati</taxon>
        <taxon>Pseudomonadota</taxon>
        <taxon>Alphaproteobacteria</taxon>
        <taxon>Rhodobacterales</taxon>
        <taxon>Roseobacteraceae</taxon>
        <taxon>Tropicimonas</taxon>
    </lineage>
</organism>
<accession>A0A1I1DQY7</accession>
<dbReference type="InterPro" id="IPR032710">
    <property type="entry name" value="NTF2-like_dom_sf"/>
</dbReference>